<accession>A0A1A6DYA2</accession>
<proteinExistence type="predicted"/>
<dbReference type="InterPro" id="IPR036782">
    <property type="entry name" value="NE0471-like_N"/>
</dbReference>
<organism evidence="1 2">
    <name type="scientific">Tepidimonas fonticaldi</name>
    <dbReference type="NCBI Taxonomy" id="1101373"/>
    <lineage>
        <taxon>Bacteria</taxon>
        <taxon>Pseudomonadati</taxon>
        <taxon>Pseudomonadota</taxon>
        <taxon>Betaproteobacteria</taxon>
        <taxon>Burkholderiales</taxon>
        <taxon>Tepidimonas</taxon>
    </lineage>
</organism>
<dbReference type="AlphaFoldDB" id="A0A1A6DYA2"/>
<gene>
    <name evidence="1" type="ORF">A9O67_11510</name>
</gene>
<dbReference type="InterPro" id="IPR018841">
    <property type="entry name" value="DUF2442"/>
</dbReference>
<dbReference type="STRING" id="1101373.A9O67_11510"/>
<dbReference type="EMBL" id="LZDH01000005">
    <property type="protein sequence ID" value="OBS31937.1"/>
    <property type="molecule type" value="Genomic_DNA"/>
</dbReference>
<dbReference type="RefSeq" id="WP_068606546.1">
    <property type="nucleotide sequence ID" value="NZ_LZDH01000005.1"/>
</dbReference>
<evidence type="ECO:0008006" key="3">
    <source>
        <dbReference type="Google" id="ProtNLM"/>
    </source>
</evidence>
<name>A0A1A6DYA2_9BURK</name>
<protein>
    <recommendedName>
        <fullName evidence="3">DUF2442 domain-containing protein</fullName>
    </recommendedName>
</protein>
<evidence type="ECO:0000313" key="1">
    <source>
        <dbReference type="EMBL" id="OBS31937.1"/>
    </source>
</evidence>
<keyword evidence="2" id="KW-1185">Reference proteome</keyword>
<sequence length="85" mass="9416">MFLHTTHVEPRPGHRLFVRFNNGMAGELSLAGELWGEMFEPLKDPALFATARHDEMAGTVVWANGADLAPEFLLQLLEAQARQAA</sequence>
<reference evidence="1 2" key="1">
    <citation type="submission" date="2016-06" db="EMBL/GenBank/DDBJ databases">
        <title>Genome sequence of Tepidimonas fonticaldi PL17.</title>
        <authorList>
            <person name="Pinnaka A.K."/>
        </authorList>
    </citation>
    <scope>NUCLEOTIDE SEQUENCE [LARGE SCALE GENOMIC DNA]</scope>
    <source>
        <strain evidence="1 2">PL17</strain>
    </source>
</reference>
<dbReference type="Pfam" id="PF10387">
    <property type="entry name" value="DUF2442"/>
    <property type="match status" value="1"/>
</dbReference>
<comment type="caution">
    <text evidence="1">The sequence shown here is derived from an EMBL/GenBank/DDBJ whole genome shotgun (WGS) entry which is preliminary data.</text>
</comment>
<evidence type="ECO:0000313" key="2">
    <source>
        <dbReference type="Proteomes" id="UP000091969"/>
    </source>
</evidence>
<dbReference type="Gene3D" id="3.30.2020.10">
    <property type="entry name" value="NE0471-like N-terminal domain"/>
    <property type="match status" value="1"/>
</dbReference>
<dbReference type="Proteomes" id="UP000091969">
    <property type="component" value="Unassembled WGS sequence"/>
</dbReference>
<dbReference type="OrthoDB" id="9803723at2"/>
<dbReference type="SUPFAM" id="SSF143880">
    <property type="entry name" value="NE0471 N-terminal domain-like"/>
    <property type="match status" value="1"/>
</dbReference>